<protein>
    <submittedName>
        <fullName evidence="1">Uncharacterized protein</fullName>
    </submittedName>
</protein>
<evidence type="ECO:0000313" key="1">
    <source>
        <dbReference type="EMBL" id="AAZ71737.1"/>
    </source>
</evidence>
<organism evidence="1">
    <name type="scientific">Methanosarcina barkeri (strain Fusaro / DSM 804)</name>
    <dbReference type="NCBI Taxonomy" id="269797"/>
    <lineage>
        <taxon>Archaea</taxon>
        <taxon>Methanobacteriati</taxon>
        <taxon>Methanobacteriota</taxon>
        <taxon>Stenosarchaea group</taxon>
        <taxon>Methanomicrobia</taxon>
        <taxon>Methanosarcinales</taxon>
        <taxon>Methanosarcinaceae</taxon>
        <taxon>Methanosarcina</taxon>
    </lineage>
</organism>
<name>Q468F5_METBF</name>
<sequence length="101" mass="11876">MGYPNKDYNFYMNLTISPEEYSTTTVVFYWNSLNNKYDYNYFLSNDSNHLVKDTVNDTYTKNITLNCTHEWNNTGNYSVAVGIFKLNNSQGWEECFLLDSC</sequence>
<dbReference type="EMBL" id="CP000099">
    <property type="protein sequence ID" value="AAZ71737.1"/>
    <property type="molecule type" value="Genomic_DNA"/>
</dbReference>
<accession>Q468F5</accession>
<dbReference type="HOGENOM" id="CLU_2285022_0_0_2"/>
<reference evidence="1" key="1">
    <citation type="submission" date="2006-06" db="EMBL/GenBank/DDBJ databases">
        <title>Complete sequence of chromosome 1 of Methanosarcina barkeri str. fusaro.</title>
        <authorList>
            <person name="Copeland A."/>
            <person name="Lucas S."/>
            <person name="Lapidus A."/>
            <person name="Barry K."/>
            <person name="Detter J.C."/>
            <person name="Glavina T."/>
            <person name="Hammon N."/>
            <person name="Israni S."/>
            <person name="Pitluck S."/>
            <person name="Goodwin L.A."/>
            <person name="Saunders E.H."/>
            <person name="Schmutz J."/>
            <person name="Larimer F."/>
            <person name="Land M."/>
            <person name="Anderson I."/>
            <person name="Richardson P."/>
        </authorList>
    </citation>
    <scope>NUCLEOTIDE SEQUENCE</scope>
    <source>
        <strain evidence="1">Fusaro</strain>
    </source>
</reference>
<dbReference type="AlphaFoldDB" id="Q468F5"/>
<gene>
    <name evidence="1" type="ordered locus">Mbar_A2837</name>
</gene>
<proteinExistence type="predicted"/>
<dbReference type="KEGG" id="mba:Mbar_A2837"/>
<dbReference type="PaxDb" id="269797-Mbar_A2837"/>